<accession>A0A8E2RKW1</accession>
<dbReference type="EMBL" id="JAMWMK010000017">
    <property type="protein sequence ID" value="MDC4248464.1"/>
    <property type="molecule type" value="Genomic_DNA"/>
</dbReference>
<reference evidence="1" key="1">
    <citation type="submission" date="2022-05" db="EMBL/GenBank/DDBJ databases">
        <title>Draft genome sequences of Clostridium perfringens strains isolated from Peru.</title>
        <authorList>
            <person name="Hurtado R."/>
            <person name="Lima L."/>
            <person name="Sousa T."/>
            <person name="Jaiswal A.K."/>
            <person name="Tiwari S."/>
            <person name="Maturrano L."/>
            <person name="Brenig B."/>
            <person name="Azevedo V."/>
        </authorList>
    </citation>
    <scope>NUCLEOTIDE SEQUENCE</scope>
    <source>
        <strain evidence="1">CP4</strain>
    </source>
</reference>
<gene>
    <name evidence="1" type="ORF">M3X98_10470</name>
</gene>
<dbReference type="Proteomes" id="UP001141166">
    <property type="component" value="Unassembled WGS sequence"/>
</dbReference>
<proteinExistence type="predicted"/>
<sequence>MDLYVEEFKRRNRIFHDSEDDAILEQLEDSKQDIMSLIGSFDPERFRKGKELIFERTRYVRNEALEYFYDNFQQSILDASIQLAGEKNGNQS</sequence>
<evidence type="ECO:0000313" key="2">
    <source>
        <dbReference type="Proteomes" id="UP001141166"/>
    </source>
</evidence>
<organism evidence="1 2">
    <name type="scientific">Enterococcus faecium</name>
    <name type="common">Streptococcus faecium</name>
    <dbReference type="NCBI Taxonomy" id="1352"/>
    <lineage>
        <taxon>Bacteria</taxon>
        <taxon>Bacillati</taxon>
        <taxon>Bacillota</taxon>
        <taxon>Bacilli</taxon>
        <taxon>Lactobacillales</taxon>
        <taxon>Enterococcaceae</taxon>
        <taxon>Enterococcus</taxon>
    </lineage>
</organism>
<protein>
    <submittedName>
        <fullName evidence="1">Phage gp6-like head-tail connector protein</fullName>
    </submittedName>
</protein>
<dbReference type="AlphaFoldDB" id="A0A8E2RKW1"/>
<name>A0A8E2RKW1_ENTFC</name>
<dbReference type="RefSeq" id="WP_016631665.1">
    <property type="nucleotide sequence ID" value="NZ_JAMWMK010000017.1"/>
</dbReference>
<evidence type="ECO:0000313" key="1">
    <source>
        <dbReference type="EMBL" id="MDC4248464.1"/>
    </source>
</evidence>
<comment type="caution">
    <text evidence="1">The sequence shown here is derived from an EMBL/GenBank/DDBJ whole genome shotgun (WGS) entry which is preliminary data.</text>
</comment>